<organism evidence="1 2">
    <name type="scientific">Colletotrichum sojae</name>
    <dbReference type="NCBI Taxonomy" id="2175907"/>
    <lineage>
        <taxon>Eukaryota</taxon>
        <taxon>Fungi</taxon>
        <taxon>Dikarya</taxon>
        <taxon>Ascomycota</taxon>
        <taxon>Pezizomycotina</taxon>
        <taxon>Sordariomycetes</taxon>
        <taxon>Hypocreomycetidae</taxon>
        <taxon>Glomerellales</taxon>
        <taxon>Glomerellaceae</taxon>
        <taxon>Colletotrichum</taxon>
        <taxon>Colletotrichum orchidearum species complex</taxon>
    </lineage>
</organism>
<proteinExistence type="predicted"/>
<accession>A0A8H6MK33</accession>
<keyword evidence="2" id="KW-1185">Reference proteome</keyword>
<name>A0A8H6MK33_9PEZI</name>
<evidence type="ECO:0000313" key="2">
    <source>
        <dbReference type="Proteomes" id="UP000652219"/>
    </source>
</evidence>
<dbReference type="AlphaFoldDB" id="A0A8H6MK33"/>
<sequence length="232" mass="25818">MKAYVCHETNIRACQEYAWKRWGHRYECELMNNPHYKALLGFDGETFRHLTPVPRARIKTTPIHIYEDACNDSQIRQLDPGYKPLQVYLNRLDLEHAYVLPSSLSSCSRTQLPSPVSLSLPSPPQAIMKASIFVSTCAAVLLAPLEVIGATLPEDASPADISPRQEMTLFGGFAASCNSFTLNAQYPTLLYANCRTISGTWKTSHLSLNLCLVDPSKLGSKLCANATHERDM</sequence>
<comment type="caution">
    <text evidence="1">The sequence shown here is derived from an EMBL/GenBank/DDBJ whole genome shotgun (WGS) entry which is preliminary data.</text>
</comment>
<evidence type="ECO:0000313" key="1">
    <source>
        <dbReference type="EMBL" id="KAF6790736.1"/>
    </source>
</evidence>
<dbReference type="EMBL" id="WIGN01000491">
    <property type="protein sequence ID" value="KAF6790736.1"/>
    <property type="molecule type" value="Genomic_DNA"/>
</dbReference>
<dbReference type="Gene3D" id="2.30.60.10">
    <property type="entry name" value="Cyanovirin-N"/>
    <property type="match status" value="1"/>
</dbReference>
<dbReference type="Proteomes" id="UP000652219">
    <property type="component" value="Unassembled WGS sequence"/>
</dbReference>
<reference evidence="1 2" key="1">
    <citation type="journal article" date="2020" name="Phytopathology">
        <title>Genome Sequence Resources of Colletotrichum truncatum, C. plurivorum, C. musicola, and C. sojae: Four Species Pathogenic to Soybean (Glycine max).</title>
        <authorList>
            <person name="Rogerio F."/>
            <person name="Boufleur T.R."/>
            <person name="Ciampi-Guillardi M."/>
            <person name="Sukno S.A."/>
            <person name="Thon M.R."/>
            <person name="Massola Junior N.S."/>
            <person name="Baroncelli R."/>
        </authorList>
    </citation>
    <scope>NUCLEOTIDE SEQUENCE [LARGE SCALE GENOMIC DNA]</scope>
    <source>
        <strain evidence="1 2">LFN0009</strain>
    </source>
</reference>
<protein>
    <submittedName>
        <fullName evidence="1">Uncharacterized protein</fullName>
    </submittedName>
</protein>
<gene>
    <name evidence="1" type="ORF">CSOJ01_14469</name>
</gene>
<dbReference type="InterPro" id="IPR036673">
    <property type="entry name" value="Cyanovirin-N_sf"/>
</dbReference>
<dbReference type="SUPFAM" id="SSF51322">
    <property type="entry name" value="Cyanovirin-N"/>
    <property type="match status" value="1"/>
</dbReference>